<dbReference type="InterPro" id="IPR025110">
    <property type="entry name" value="AMP-bd_C"/>
</dbReference>
<dbReference type="Proteomes" id="UP000829685">
    <property type="component" value="Unassembled WGS sequence"/>
</dbReference>
<dbReference type="Gene3D" id="3.30.300.30">
    <property type="match status" value="1"/>
</dbReference>
<dbReference type="OrthoDB" id="6509636at2759"/>
<evidence type="ECO:0000259" key="4">
    <source>
        <dbReference type="Pfam" id="PF13193"/>
    </source>
</evidence>
<dbReference type="PANTHER" id="PTHR24096:SF149">
    <property type="entry name" value="AMP-BINDING DOMAIN-CONTAINING PROTEIN-RELATED"/>
    <property type="match status" value="1"/>
</dbReference>
<comment type="similarity">
    <text evidence="1">Belongs to the ATP-dependent AMP-binding enzyme family.</text>
</comment>
<gene>
    <name evidence="5" type="ORF">JX265_008633</name>
</gene>
<accession>A0A9P9WI11</accession>
<dbReference type="EMBL" id="JAFIMR010000024">
    <property type="protein sequence ID" value="KAI1864262.1"/>
    <property type="molecule type" value="Genomic_DNA"/>
</dbReference>
<comment type="caution">
    <text evidence="5">The sequence shown here is derived from an EMBL/GenBank/DDBJ whole genome shotgun (WGS) entry which is preliminary data.</text>
</comment>
<evidence type="ECO:0000256" key="2">
    <source>
        <dbReference type="ARBA" id="ARBA00022598"/>
    </source>
</evidence>
<dbReference type="InterPro" id="IPR042099">
    <property type="entry name" value="ANL_N_sf"/>
</dbReference>
<organism evidence="5 6">
    <name type="scientific">Neoarthrinium moseri</name>
    <dbReference type="NCBI Taxonomy" id="1658444"/>
    <lineage>
        <taxon>Eukaryota</taxon>
        <taxon>Fungi</taxon>
        <taxon>Dikarya</taxon>
        <taxon>Ascomycota</taxon>
        <taxon>Pezizomycotina</taxon>
        <taxon>Sordariomycetes</taxon>
        <taxon>Xylariomycetidae</taxon>
        <taxon>Amphisphaeriales</taxon>
        <taxon>Apiosporaceae</taxon>
        <taxon>Neoarthrinium</taxon>
    </lineage>
</organism>
<evidence type="ECO:0000313" key="6">
    <source>
        <dbReference type="Proteomes" id="UP000829685"/>
    </source>
</evidence>
<dbReference type="PROSITE" id="PS00455">
    <property type="entry name" value="AMP_BINDING"/>
    <property type="match status" value="1"/>
</dbReference>
<dbReference type="AlphaFoldDB" id="A0A9P9WI11"/>
<dbReference type="Pfam" id="PF00501">
    <property type="entry name" value="AMP-binding"/>
    <property type="match status" value="1"/>
</dbReference>
<dbReference type="Gene3D" id="3.40.50.12780">
    <property type="entry name" value="N-terminal domain of ligase-like"/>
    <property type="match status" value="1"/>
</dbReference>
<dbReference type="FunFam" id="3.30.300.30:FF:000007">
    <property type="entry name" value="4-coumarate--CoA ligase 2"/>
    <property type="match status" value="1"/>
</dbReference>
<feature type="domain" description="AMP-binding enzyme C-terminal" evidence="4">
    <location>
        <begin position="452"/>
        <end position="532"/>
    </location>
</feature>
<keyword evidence="2" id="KW-0436">Ligase</keyword>
<name>A0A9P9WI11_9PEZI</name>
<dbReference type="InterPro" id="IPR020845">
    <property type="entry name" value="AMP-binding_CS"/>
</dbReference>
<dbReference type="GO" id="GO:0016405">
    <property type="term" value="F:CoA-ligase activity"/>
    <property type="evidence" value="ECO:0007669"/>
    <property type="project" value="TreeGrafter"/>
</dbReference>
<dbReference type="InterPro" id="IPR045851">
    <property type="entry name" value="AMP-bd_C_sf"/>
</dbReference>
<dbReference type="InterPro" id="IPR000873">
    <property type="entry name" value="AMP-dep_synth/lig_dom"/>
</dbReference>
<dbReference type="CDD" id="cd05911">
    <property type="entry name" value="Firefly_Luc_like"/>
    <property type="match status" value="1"/>
</dbReference>
<sequence length="553" mass="60843">MVIKSPHADVAIPNVDIWSLLFDRKNRTSADDKEIFIDGETGRSYNFAQLKTATIEFGKGLKSQWGFKKGDVLGVFSPNTIDYGAVVWGALWAGGASSTANPTYTVKELAFQLKDSRVKGVVTQLPMLPVVLEAAKQIGLPDDRILLLGDARDSTGKFKHFTELRDTSLFGQSKTKVDPQKDLAFLVYSSGTTGLPKGVMLKHSNIVANVIQSTSVEKRSGLHSLGGPDGKGDKQLAVLPFFHVYGLTNILHSTVWDEYQAIVLPKFELETACKLIQDHGITFAYVPPPIILGLAKHPVVDKYDLSSLKWLNSGAAPLTHELINGIWERLTIPVKQGYGLSEVSPVSHLQTVLEWARYKGAVGKLMPNMECRVVDLEGNDVADGQEGEIWLKGPNVFDGYLNRPELANDTFSADGFFKTGDIGYVDAKGNFYVTDRLKELIKYKGFQVPPAELEGVLLGHSDIVDVCVIPAFDNERSTEVPRAYVVLAAGVDRTEEKAKEIVKWTSTKVAPHKQLRGGVRFIDEIPKNASGKLLRRVLKEQAKQEDRAQGAKL</sequence>
<evidence type="ECO:0000256" key="1">
    <source>
        <dbReference type="ARBA" id="ARBA00006432"/>
    </source>
</evidence>
<evidence type="ECO:0000313" key="5">
    <source>
        <dbReference type="EMBL" id="KAI1864262.1"/>
    </source>
</evidence>
<proteinExistence type="inferred from homology"/>
<keyword evidence="6" id="KW-1185">Reference proteome</keyword>
<feature type="domain" description="AMP-dependent synthetase/ligase" evidence="3">
    <location>
        <begin position="24"/>
        <end position="401"/>
    </location>
</feature>
<dbReference type="PANTHER" id="PTHR24096">
    <property type="entry name" value="LONG-CHAIN-FATTY-ACID--COA LIGASE"/>
    <property type="match status" value="1"/>
</dbReference>
<dbReference type="Pfam" id="PF13193">
    <property type="entry name" value="AMP-binding_C"/>
    <property type="match status" value="1"/>
</dbReference>
<protein>
    <submittedName>
        <fullName evidence="5">Uncharacterized protein</fullName>
    </submittedName>
</protein>
<reference evidence="5" key="1">
    <citation type="submission" date="2021-03" db="EMBL/GenBank/DDBJ databases">
        <title>Revisited historic fungal species revealed as producer of novel bioactive compounds through whole genome sequencing and comparative genomics.</title>
        <authorList>
            <person name="Vignolle G.A."/>
            <person name="Hochenegger N."/>
            <person name="Mach R.L."/>
            <person name="Mach-Aigner A.R."/>
            <person name="Javad Rahimi M."/>
            <person name="Salim K.A."/>
            <person name="Chan C.M."/>
            <person name="Lim L.B.L."/>
            <person name="Cai F."/>
            <person name="Druzhinina I.S."/>
            <person name="U'Ren J.M."/>
            <person name="Derntl C."/>
        </authorList>
    </citation>
    <scope>NUCLEOTIDE SEQUENCE</scope>
    <source>
        <strain evidence="5">TUCIM 5799</strain>
    </source>
</reference>
<dbReference type="SUPFAM" id="SSF56801">
    <property type="entry name" value="Acetyl-CoA synthetase-like"/>
    <property type="match status" value="1"/>
</dbReference>
<evidence type="ECO:0000259" key="3">
    <source>
        <dbReference type="Pfam" id="PF00501"/>
    </source>
</evidence>